<dbReference type="EMBL" id="MEIA01000207">
    <property type="protein sequence ID" value="OJF12636.1"/>
    <property type="molecule type" value="Genomic_DNA"/>
</dbReference>
<keyword evidence="2" id="KW-1185">Reference proteome</keyword>
<gene>
    <name evidence="1" type="ORF">BG844_19590</name>
</gene>
<evidence type="ECO:0000313" key="2">
    <source>
        <dbReference type="Proteomes" id="UP000182486"/>
    </source>
</evidence>
<dbReference type="Proteomes" id="UP000182486">
    <property type="component" value="Unassembled WGS sequence"/>
</dbReference>
<dbReference type="AlphaFoldDB" id="A0A1K0GNI3"/>
<organism evidence="1 2">
    <name type="scientific">Couchioplanes caeruleus subsp. caeruleus</name>
    <dbReference type="NCBI Taxonomy" id="56427"/>
    <lineage>
        <taxon>Bacteria</taxon>
        <taxon>Bacillati</taxon>
        <taxon>Actinomycetota</taxon>
        <taxon>Actinomycetes</taxon>
        <taxon>Micromonosporales</taxon>
        <taxon>Micromonosporaceae</taxon>
        <taxon>Couchioplanes</taxon>
    </lineage>
</organism>
<protein>
    <submittedName>
        <fullName evidence="1">Uncharacterized protein</fullName>
    </submittedName>
</protein>
<name>A0A1K0GNI3_9ACTN</name>
<reference evidence="1 2" key="1">
    <citation type="submission" date="2016-09" db="EMBL/GenBank/DDBJ databases">
        <title>Couchioplanes caeruleus draft genome sequence.</title>
        <authorList>
            <person name="Sheehan J."/>
            <person name="Caffrey P."/>
        </authorList>
    </citation>
    <scope>NUCLEOTIDE SEQUENCE [LARGE SCALE GENOMIC DNA]</scope>
    <source>
        <strain evidence="1 2">DSM 43634</strain>
    </source>
</reference>
<comment type="caution">
    <text evidence="1">The sequence shown here is derived from an EMBL/GenBank/DDBJ whole genome shotgun (WGS) entry which is preliminary data.</text>
</comment>
<proteinExistence type="predicted"/>
<accession>A0A1K0GNI3</accession>
<evidence type="ECO:0000313" key="1">
    <source>
        <dbReference type="EMBL" id="OJF12636.1"/>
    </source>
</evidence>
<sequence>MLMESLMTAKLVDDITDTHSNKTRESWGQGVASPRYQAIWRHRSVSSRGRSRKGTSEIDCRSGQLTVAEADRLATSQGSCPEVRVAFER</sequence>